<dbReference type="InterPro" id="IPR012337">
    <property type="entry name" value="RNaseH-like_sf"/>
</dbReference>
<dbReference type="SMART" id="SM00479">
    <property type="entry name" value="EXOIII"/>
    <property type="match status" value="1"/>
</dbReference>
<dbReference type="InterPro" id="IPR011708">
    <property type="entry name" value="DNA_pol3_alpha_NTPase_dom"/>
</dbReference>
<dbReference type="PANTHER" id="PTHR32294:SF5">
    <property type="entry name" value="DNA POLYMERASE III POLC-TYPE"/>
    <property type="match status" value="1"/>
</dbReference>
<dbReference type="InterPro" id="IPR040982">
    <property type="entry name" value="DNA_pol3_finger"/>
</dbReference>
<dbReference type="Gene3D" id="3.20.20.140">
    <property type="entry name" value="Metal-dependent hydrolases"/>
    <property type="match status" value="2"/>
</dbReference>
<dbReference type="CDD" id="cd07435">
    <property type="entry name" value="PHP_PolIIIA_POLC"/>
    <property type="match status" value="1"/>
</dbReference>
<keyword evidence="4 6" id="KW-0239">DNA-directed DNA polymerase</keyword>
<keyword evidence="3 6" id="KW-0235">DNA replication</keyword>
<keyword evidence="6" id="KW-0269">Exonuclease</keyword>
<keyword evidence="10" id="KW-1185">Reference proteome</keyword>
<dbReference type="Gene3D" id="1.10.150.700">
    <property type="entry name" value="PolC, middle finger domain"/>
    <property type="match status" value="2"/>
</dbReference>
<dbReference type="Proteomes" id="UP000419017">
    <property type="component" value="Unassembled WGS sequence"/>
</dbReference>
<evidence type="ECO:0000313" key="9">
    <source>
        <dbReference type="EMBL" id="VWL85562.1"/>
    </source>
</evidence>
<dbReference type="PANTHER" id="PTHR32294">
    <property type="entry name" value="DNA POLYMERASE III SUBUNIT ALPHA"/>
    <property type="match status" value="1"/>
</dbReference>
<keyword evidence="7" id="KW-0175">Coiled coil</keyword>
<dbReference type="GO" id="GO:0006261">
    <property type="term" value="P:DNA-templated DNA replication"/>
    <property type="evidence" value="ECO:0007669"/>
    <property type="project" value="UniProtKB-UniRule"/>
</dbReference>
<dbReference type="InterPro" id="IPR044923">
    <property type="entry name" value="PolC_middle_finger_sf"/>
</dbReference>
<evidence type="ECO:0000256" key="3">
    <source>
        <dbReference type="ARBA" id="ARBA00022705"/>
    </source>
</evidence>
<evidence type="ECO:0000259" key="8">
    <source>
        <dbReference type="SMART" id="SM00479"/>
    </source>
</evidence>
<dbReference type="Gene3D" id="3.30.420.10">
    <property type="entry name" value="Ribonuclease H-like superfamily/Ribonuclease H"/>
    <property type="match status" value="1"/>
</dbReference>
<keyword evidence="6" id="KW-0378">Hydrolase</keyword>
<evidence type="ECO:0000256" key="4">
    <source>
        <dbReference type="ARBA" id="ARBA00022932"/>
    </source>
</evidence>
<proteinExistence type="inferred from homology"/>
<dbReference type="NCBIfam" id="TIGR01405">
    <property type="entry name" value="polC_Gram_pos"/>
    <property type="match status" value="1"/>
</dbReference>
<keyword evidence="6" id="KW-0540">Nuclease</keyword>
<name>A0A6I8M6N7_9FUSO</name>
<dbReference type="GO" id="GO:0005737">
    <property type="term" value="C:cytoplasm"/>
    <property type="evidence" value="ECO:0007669"/>
    <property type="project" value="UniProtKB-SubCell"/>
</dbReference>
<evidence type="ECO:0000256" key="7">
    <source>
        <dbReference type="SAM" id="Coils"/>
    </source>
</evidence>
<dbReference type="Gene3D" id="1.10.150.870">
    <property type="match status" value="1"/>
</dbReference>
<comment type="similarity">
    <text evidence="6">Belongs to the DNA polymerase type-C family. PolC subfamily.</text>
</comment>
<organism evidence="9 10">
    <name type="scientific">Oceanivirga miroungae</name>
    <dbReference type="NCBI Taxonomy" id="1130046"/>
    <lineage>
        <taxon>Bacteria</taxon>
        <taxon>Fusobacteriati</taxon>
        <taxon>Fusobacteriota</taxon>
        <taxon>Fusobacteriia</taxon>
        <taxon>Fusobacteriales</taxon>
        <taxon>Leptotrichiaceae</taxon>
        <taxon>Oceanivirga</taxon>
    </lineage>
</organism>
<dbReference type="EC" id="2.7.7.7" evidence="6"/>
<sequence length="1423" mass="164237">MKEIIKLKPKLDLDLAFGINSIELKELEIISNNTITITCYINVLDNNDFESFTKLDTNIRNKISKDVKKYRIEYHFRFENENLQEVAKYLWDYVNYTYNNPAFTKDLEILANDNIVYIKISDEIQKTFITHNKLDHELKKELIKSLKQDIALEISLNELNFNVLEKTKEKSKKQDSNFTIKPLIVDFELGKTITIEAEIFYIDEKEITKKDGGKLKLVSFYVTNNKRSFVCKKFYNDDNDHELKVNDVVEITGTFTKDISFEKDYYIKIKFIKKIASVDHSIIDDSDVKRVELGIRTNMSEMSSNINAKDLNEIMSKMGHSAYAITDLGVVHAFPFVYKKDSDVKAILGLSSYVVDDNKMLVINPKDVDILEEEYVVFDIETTGFDPYNDKIIEIGAVKIKKLEIVDRFSEFINPEIPIPKVIKDLTSISDDDVKDADTVDIVLPRFLEFCKNSTLVAHNAKFDVGFISEKSNQLNISTNFSYIDTIEWAKLTLKDQKRFNLDALCKRFNIDNENHHRAVNDAEVTTKLFIELIKRVLTENVKTLKDVNEKLQLDIEVAEVNVTNILLKSQKGLPTLYKLVSDSLIYNYGNKLPRIKKSDLEKNREELLIASNPSMGYNKSGELVKLYIRGIDKEEIEKAANFYDLIEIYPESKYEKEVKTGEITDFEYVREMNKYFYNLGKKLGKIVVAISDVSYMTKEEAPAKKVLQVANNEFRESKYESNSHFRTTKEMLEEFSYLGEKIAYEVVVENTNIVADMIEKVRPIPDGFYPPKIDGDKEEVKRLTYEKAHELYGENLPKVVQDRIERELNSIIGNNFSVLYLIAQKLVKKSVESGYLVGSRGSVGSSLVAYLMGITEVNGLYPHYRCSKCKYFEIFELEKSGVDLPVKYCEKCNIELIRDGHAIPFEVFMGFNGDKVPDIDLNFSGEFQSNIHKYTEELFGAENTFRAGTISTTAYNNAMGYVKKYFEINSQAKAREESEKIFGKDKVNKEFEKEYIQEDIRKNKAEIERLARMIEGARKTTGQHPGGMVIVPRDKSIYEFSPIQKPANDMTSQSTTTHFDYHVMDAQLVKLDILGHDDPTTLKLLEDLTGLSPYDIPLTDEKVISLFSNTSALNVKPEDIETDLGTNGIPEFGTAFVKGMLKDTRPTSFTELVRISGLSHGTDVWLNNAQYYVNEGIASLNEIITVRDDIMNYLILQGIDKGLSFTIMEFIRKGRPNKDKEKWEEYKKVMQEYKVPSWYIDSCEKIKYMFPKGHAVAYVMMAIRIAYFKVYYPLEFYTAYLNRKISSFTLSKNFASIDKLKKRYYELRDLNSKNVNDKNEVILLEILIEMHYRNIELINVDLYKSKADKFIIEDGKIRLPFLVVDGLGEVVAKNIEEKRKEKSFSSKEDLVKRTGLNSTVLKTMEEYEIIKGMDETDQQSLF</sequence>
<dbReference type="NCBIfam" id="TIGR00573">
    <property type="entry name" value="dnaq"/>
    <property type="match status" value="1"/>
</dbReference>
<dbReference type="InterPro" id="IPR012340">
    <property type="entry name" value="NA-bd_OB-fold"/>
</dbReference>
<reference evidence="9 10" key="1">
    <citation type="submission" date="2019-10" db="EMBL/GenBank/DDBJ databases">
        <authorList>
            <person name="Blom J."/>
        </authorList>
    </citation>
    <scope>NUCLEOTIDE SEQUENCE [LARGE SCALE GENOMIC DNA]</scope>
    <source>
        <strain evidence="9 10">ES3154-GLU</strain>
    </source>
</reference>
<protein>
    <recommendedName>
        <fullName evidence="6">DNA polymerase III PolC-type</fullName>
        <shortName evidence="6">PolIII</shortName>
        <ecNumber evidence="6">2.7.7.7</ecNumber>
    </recommendedName>
</protein>
<dbReference type="FunFam" id="3.30.420.10:FF:000045">
    <property type="entry name" value="3'-5' exonuclease DinG"/>
    <property type="match status" value="1"/>
</dbReference>
<accession>A0A6I8M6N7</accession>
<evidence type="ECO:0000256" key="5">
    <source>
        <dbReference type="ARBA" id="ARBA00049244"/>
    </source>
</evidence>
<evidence type="ECO:0000313" key="10">
    <source>
        <dbReference type="Proteomes" id="UP000419017"/>
    </source>
</evidence>
<keyword evidence="1 6" id="KW-0808">Transferase</keyword>
<dbReference type="Pfam" id="PF14579">
    <property type="entry name" value="HHH_6"/>
    <property type="match status" value="1"/>
</dbReference>
<dbReference type="Pfam" id="PF07733">
    <property type="entry name" value="DNA_pol3_alpha"/>
    <property type="match status" value="1"/>
</dbReference>
<dbReference type="EMBL" id="CABWIB010000001">
    <property type="protein sequence ID" value="VWL85562.1"/>
    <property type="molecule type" value="Genomic_DNA"/>
</dbReference>
<feature type="domain" description="Exonuclease" evidence="8">
    <location>
        <begin position="374"/>
        <end position="539"/>
    </location>
</feature>
<dbReference type="Gene3D" id="2.40.50.140">
    <property type="entry name" value="Nucleic acid-binding proteins"/>
    <property type="match status" value="1"/>
</dbReference>
<evidence type="ECO:0000256" key="6">
    <source>
        <dbReference type="HAMAP-Rule" id="MF_00356"/>
    </source>
</evidence>
<evidence type="ECO:0000256" key="2">
    <source>
        <dbReference type="ARBA" id="ARBA00022695"/>
    </source>
</evidence>
<dbReference type="InterPro" id="IPR013520">
    <property type="entry name" value="Ribonucl_H"/>
</dbReference>
<feature type="coiled-coil region" evidence="7">
    <location>
        <begin position="535"/>
        <end position="562"/>
    </location>
</feature>
<dbReference type="InterPro" id="IPR036397">
    <property type="entry name" value="RNaseH_sf"/>
</dbReference>
<dbReference type="InterPro" id="IPR006308">
    <property type="entry name" value="Pol_III_a_PolC-type_gram_pos"/>
</dbReference>
<dbReference type="RefSeq" id="WP_156683548.1">
    <property type="nucleotide sequence ID" value="NZ_CABWIB010000001.1"/>
</dbReference>
<dbReference type="HAMAP" id="MF_00356">
    <property type="entry name" value="DNApol_PolC"/>
    <property type="match status" value="1"/>
</dbReference>
<dbReference type="GO" id="GO:0008408">
    <property type="term" value="F:3'-5' exonuclease activity"/>
    <property type="evidence" value="ECO:0007669"/>
    <property type="project" value="UniProtKB-UniRule"/>
</dbReference>
<dbReference type="NCBIfam" id="NF001688">
    <property type="entry name" value="PRK00448.1"/>
    <property type="match status" value="1"/>
</dbReference>
<feature type="coiled-coil region" evidence="7">
    <location>
        <begin position="989"/>
        <end position="1021"/>
    </location>
</feature>
<dbReference type="Pfam" id="PF00929">
    <property type="entry name" value="RNase_T"/>
    <property type="match status" value="1"/>
</dbReference>
<gene>
    <name evidence="6" type="primary">polC</name>
    <name evidence="9" type="ORF">OMES3154_00848</name>
</gene>
<comment type="catalytic activity">
    <reaction evidence="5 6">
        <text>DNA(n) + a 2'-deoxyribonucleoside 5'-triphosphate = DNA(n+1) + diphosphate</text>
        <dbReference type="Rhea" id="RHEA:22508"/>
        <dbReference type="Rhea" id="RHEA-COMP:17339"/>
        <dbReference type="Rhea" id="RHEA-COMP:17340"/>
        <dbReference type="ChEBI" id="CHEBI:33019"/>
        <dbReference type="ChEBI" id="CHEBI:61560"/>
        <dbReference type="ChEBI" id="CHEBI:173112"/>
        <dbReference type="EC" id="2.7.7.7"/>
    </reaction>
</comment>
<dbReference type="Pfam" id="PF17657">
    <property type="entry name" value="DNA_pol3_finger"/>
    <property type="match status" value="1"/>
</dbReference>
<dbReference type="GO" id="GO:0003887">
    <property type="term" value="F:DNA-directed DNA polymerase activity"/>
    <property type="evidence" value="ECO:0007669"/>
    <property type="project" value="UniProtKB-UniRule"/>
</dbReference>
<dbReference type="InterPro" id="IPR029460">
    <property type="entry name" value="DNAPol_HHH"/>
</dbReference>
<comment type="subcellular location">
    <subcellularLocation>
        <location evidence="6">Cytoplasm</location>
    </subcellularLocation>
</comment>
<dbReference type="CDD" id="cd06127">
    <property type="entry name" value="DEDDh"/>
    <property type="match status" value="1"/>
</dbReference>
<keyword evidence="6" id="KW-0963">Cytoplasm</keyword>
<dbReference type="Gene3D" id="3.30.1900.20">
    <property type="match status" value="2"/>
</dbReference>
<dbReference type="InterPro" id="IPR004805">
    <property type="entry name" value="DnaE2/DnaE/PolC"/>
</dbReference>
<keyword evidence="2 6" id="KW-0548">Nucleotidyltransferase</keyword>
<dbReference type="SUPFAM" id="SSF53098">
    <property type="entry name" value="Ribonuclease H-like"/>
    <property type="match status" value="1"/>
</dbReference>
<dbReference type="GO" id="GO:0003677">
    <property type="term" value="F:DNA binding"/>
    <property type="evidence" value="ECO:0007669"/>
    <property type="project" value="UniProtKB-UniRule"/>
</dbReference>
<dbReference type="InterPro" id="IPR006054">
    <property type="entry name" value="DnaQ"/>
</dbReference>
<evidence type="ECO:0000256" key="1">
    <source>
        <dbReference type="ARBA" id="ARBA00022679"/>
    </source>
</evidence>
<comment type="function">
    <text evidence="6">Required for replicative DNA synthesis. This DNA polymerase also exhibits 3' to 5' exonuclease activity.</text>
</comment>